<dbReference type="Pfam" id="PF02826">
    <property type="entry name" value="2-Hacid_dh_C"/>
    <property type="match status" value="1"/>
</dbReference>
<dbReference type="InterPro" id="IPR036291">
    <property type="entry name" value="NAD(P)-bd_dom_sf"/>
</dbReference>
<dbReference type="InterPro" id="IPR006140">
    <property type="entry name" value="D-isomer_DH_NAD-bd"/>
</dbReference>
<evidence type="ECO:0000313" key="4">
    <source>
        <dbReference type="EMBL" id="KAJ3609567.1"/>
    </source>
</evidence>
<sequence length="324" mass="34773">MEKDKPWSLISEVGGQHGLSEEHADLIKRQTFRLFCYCDPLTSPRLYAPKHQASSSYGSPARVIQRCLLQSLKVIATVGVVGSTARIKVTDTHGAAGDATADLAVGLLLASSPQHGGLFRSRSHLKQFSPAGGPEPTTTSLACDFVIGMGDVGYKIAQRSTGFQMNVLYHNQTQRSSEDEEAVGAGYCHNMDDLLRNSDYVVLAVNLSPGTTALIGHRELSLMKRSAILVNISGGLVVDLDALVKALQGGTIQCCIRCDASRTFTKQVVVFSQRVLHRGHPPNVIITPHVGLDTASTVTIVQTMVQNALAVVTDQAVPNEIKSE</sequence>
<protein>
    <recommendedName>
        <fullName evidence="3">D-isomer specific 2-hydroxyacid dehydrogenase NAD-binding domain-containing protein</fullName>
    </recommendedName>
</protein>
<evidence type="ECO:0000256" key="2">
    <source>
        <dbReference type="ARBA" id="ARBA00023002"/>
    </source>
</evidence>
<dbReference type="GO" id="GO:0005829">
    <property type="term" value="C:cytosol"/>
    <property type="evidence" value="ECO:0007669"/>
    <property type="project" value="TreeGrafter"/>
</dbReference>
<dbReference type="InterPro" id="IPR050223">
    <property type="entry name" value="D-isomer_2-hydroxyacid_DH"/>
</dbReference>
<dbReference type="GO" id="GO:0030267">
    <property type="term" value="F:glyoxylate reductase (NADPH) activity"/>
    <property type="evidence" value="ECO:0007669"/>
    <property type="project" value="TreeGrafter"/>
</dbReference>
<reference evidence="4" key="1">
    <citation type="submission" date="2022-07" db="EMBL/GenBank/DDBJ databases">
        <title>Chromosome-level genome of Muraenolepis orangiensis.</title>
        <authorList>
            <person name="Kim J."/>
        </authorList>
    </citation>
    <scope>NUCLEOTIDE SEQUENCE</scope>
    <source>
        <strain evidence="4">KU_S4_2022</strain>
        <tissue evidence="4">Muscle</tissue>
    </source>
</reference>
<comment type="similarity">
    <text evidence="1">Belongs to the D-isomer specific 2-hydroxyacid dehydrogenase family.</text>
</comment>
<comment type="caution">
    <text evidence="4">The sequence shown here is derived from an EMBL/GenBank/DDBJ whole genome shotgun (WGS) entry which is preliminary data.</text>
</comment>
<keyword evidence="5" id="KW-1185">Reference proteome</keyword>
<feature type="domain" description="D-isomer specific 2-hydroxyacid dehydrogenase NAD-binding" evidence="3">
    <location>
        <begin position="146"/>
        <end position="291"/>
    </location>
</feature>
<name>A0A9Q0IQQ0_9TELE</name>
<evidence type="ECO:0000259" key="3">
    <source>
        <dbReference type="Pfam" id="PF02826"/>
    </source>
</evidence>
<proteinExistence type="inferred from homology"/>
<organism evidence="4 5">
    <name type="scientific">Muraenolepis orangiensis</name>
    <name type="common">Patagonian moray cod</name>
    <dbReference type="NCBI Taxonomy" id="630683"/>
    <lineage>
        <taxon>Eukaryota</taxon>
        <taxon>Metazoa</taxon>
        <taxon>Chordata</taxon>
        <taxon>Craniata</taxon>
        <taxon>Vertebrata</taxon>
        <taxon>Euteleostomi</taxon>
        <taxon>Actinopterygii</taxon>
        <taxon>Neopterygii</taxon>
        <taxon>Teleostei</taxon>
        <taxon>Neoteleostei</taxon>
        <taxon>Acanthomorphata</taxon>
        <taxon>Zeiogadaria</taxon>
        <taxon>Gadariae</taxon>
        <taxon>Gadiformes</taxon>
        <taxon>Muraenolepidoidei</taxon>
        <taxon>Muraenolepididae</taxon>
        <taxon>Muraenolepis</taxon>
    </lineage>
</organism>
<dbReference type="Proteomes" id="UP001148018">
    <property type="component" value="Unassembled WGS sequence"/>
</dbReference>
<dbReference type="AlphaFoldDB" id="A0A9Q0IQQ0"/>
<dbReference type="PANTHER" id="PTHR10996">
    <property type="entry name" value="2-HYDROXYACID DEHYDROGENASE-RELATED"/>
    <property type="match status" value="1"/>
</dbReference>
<dbReference type="Gene3D" id="3.40.50.720">
    <property type="entry name" value="NAD(P)-binding Rossmann-like Domain"/>
    <property type="match status" value="2"/>
</dbReference>
<gene>
    <name evidence="4" type="ORF">NHX12_024087</name>
</gene>
<dbReference type="SUPFAM" id="SSF51735">
    <property type="entry name" value="NAD(P)-binding Rossmann-fold domains"/>
    <property type="match status" value="1"/>
</dbReference>
<keyword evidence="2" id="KW-0560">Oxidoreductase</keyword>
<dbReference type="GO" id="GO:0051287">
    <property type="term" value="F:NAD binding"/>
    <property type="evidence" value="ECO:0007669"/>
    <property type="project" value="InterPro"/>
</dbReference>
<dbReference type="OrthoDB" id="298012at2759"/>
<accession>A0A9Q0IQQ0</accession>
<dbReference type="GO" id="GO:0016618">
    <property type="term" value="F:hydroxypyruvate reductase [NAD(P)H] activity"/>
    <property type="evidence" value="ECO:0007669"/>
    <property type="project" value="TreeGrafter"/>
</dbReference>
<evidence type="ECO:0000313" key="5">
    <source>
        <dbReference type="Proteomes" id="UP001148018"/>
    </source>
</evidence>
<dbReference type="PANTHER" id="PTHR10996:SF257">
    <property type="entry name" value="GLYOXYLATE REDUCTASE 1"/>
    <property type="match status" value="1"/>
</dbReference>
<dbReference type="EMBL" id="JANIIK010000039">
    <property type="protein sequence ID" value="KAJ3609567.1"/>
    <property type="molecule type" value="Genomic_DNA"/>
</dbReference>
<evidence type="ECO:0000256" key="1">
    <source>
        <dbReference type="ARBA" id="ARBA00005854"/>
    </source>
</evidence>